<sequence>MNRKHRQSNYCYQEQVHNSNEWEPFMFDGMELPLHQVFQLISVTEKDIDVAIKRTRDLCMYARSDENKKIGLEFLYSHGLLDELDELIATNLQTNNPDNMKWAKIYQIMNDRKRSDNSPLDIAQPMDYLNRLNDIDISGVELQCLNDFLRIFCEFDINQYRNFGTYSERLREMIQQIDDPLIRDLFSSRLDEAFAIFHWKRNEMILARKFGYRILNATKSQKKKIDIHNMMALGYLYDNYQQAMYHANEALEIAKEINSVSALQGLNNFTIPFICAYHRKTEGISSNIQSEIAHIALAKGDYKTCIEILRNAETLTPFQQYYLGKALQDEQLLQESYHRFINERSDYFYAKLPVYELRKLNAFQ</sequence>
<proteinExistence type="predicted"/>
<comment type="caution">
    <text evidence="1">The sequence shown here is derived from an EMBL/GenBank/DDBJ whole genome shotgun (WGS) entry which is preliminary data.</text>
</comment>
<name>A0ABT7L3C5_9BACI</name>
<organism evidence="1 2">
    <name type="scientific">Aquibacillus rhizosphaerae</name>
    <dbReference type="NCBI Taxonomy" id="3051431"/>
    <lineage>
        <taxon>Bacteria</taxon>
        <taxon>Bacillati</taxon>
        <taxon>Bacillota</taxon>
        <taxon>Bacilli</taxon>
        <taxon>Bacillales</taxon>
        <taxon>Bacillaceae</taxon>
        <taxon>Aquibacillus</taxon>
    </lineage>
</organism>
<evidence type="ECO:0000313" key="1">
    <source>
        <dbReference type="EMBL" id="MDL4839095.1"/>
    </source>
</evidence>
<dbReference type="RefSeq" id="WP_285929912.1">
    <property type="nucleotide sequence ID" value="NZ_JASTZU010000008.1"/>
</dbReference>
<accession>A0ABT7L3C5</accession>
<keyword evidence="1" id="KW-0675">Receptor</keyword>
<protein>
    <submittedName>
        <fullName evidence="1">AimR family lysis-lysogeny pheromone receptor</fullName>
    </submittedName>
</protein>
<dbReference type="Proteomes" id="UP001235343">
    <property type="component" value="Unassembled WGS sequence"/>
</dbReference>
<evidence type="ECO:0000313" key="2">
    <source>
        <dbReference type="Proteomes" id="UP001235343"/>
    </source>
</evidence>
<keyword evidence="2" id="KW-1185">Reference proteome</keyword>
<dbReference type="NCBIfam" id="NF038310">
    <property type="entry name" value="lysogeny_AimR"/>
    <property type="match status" value="1"/>
</dbReference>
<reference evidence="1 2" key="1">
    <citation type="submission" date="2023-06" db="EMBL/GenBank/DDBJ databases">
        <title>Aquibacillus rhizosphaerae LR5S19.</title>
        <authorList>
            <person name="Sun J.-Q."/>
        </authorList>
    </citation>
    <scope>NUCLEOTIDE SEQUENCE [LARGE SCALE GENOMIC DNA]</scope>
    <source>
        <strain evidence="1 2">LR5S19</strain>
    </source>
</reference>
<dbReference type="InterPro" id="IPR047705">
    <property type="entry name" value="AimR-like"/>
</dbReference>
<gene>
    <name evidence="1" type="ORF">QQS35_01280</name>
</gene>
<dbReference type="Pfam" id="PF22871">
    <property type="entry name" value="AimR"/>
    <property type="match status" value="1"/>
</dbReference>
<dbReference type="EMBL" id="JASTZU010000008">
    <property type="protein sequence ID" value="MDL4839095.1"/>
    <property type="molecule type" value="Genomic_DNA"/>
</dbReference>